<dbReference type="Proteomes" id="UP001185254">
    <property type="component" value="Unassembled WGS sequence"/>
</dbReference>
<evidence type="ECO:0000313" key="1">
    <source>
        <dbReference type="EMBL" id="MDR6374171.1"/>
    </source>
</evidence>
<gene>
    <name evidence="1" type="ORF">J2776_000847</name>
</gene>
<organism evidence="1 2">
    <name type="scientific">Paraburkholderia caledonica</name>
    <dbReference type="NCBI Taxonomy" id="134536"/>
    <lineage>
        <taxon>Bacteria</taxon>
        <taxon>Pseudomonadati</taxon>
        <taxon>Pseudomonadota</taxon>
        <taxon>Betaproteobacteria</taxon>
        <taxon>Burkholderiales</taxon>
        <taxon>Burkholderiaceae</taxon>
        <taxon>Paraburkholderia</taxon>
    </lineage>
</organism>
<name>A0ABU1KT86_9BURK</name>
<reference evidence="1 2" key="1">
    <citation type="submission" date="2023-07" db="EMBL/GenBank/DDBJ databases">
        <title>Sorghum-associated microbial communities from plants grown in Nebraska, USA.</title>
        <authorList>
            <person name="Schachtman D."/>
        </authorList>
    </citation>
    <scope>NUCLEOTIDE SEQUENCE [LARGE SCALE GENOMIC DNA]</scope>
    <source>
        <strain evidence="1 2">DS1039</strain>
    </source>
</reference>
<proteinExistence type="predicted"/>
<sequence length="161" mass="18329">MTCERISLRAIAPFGDYPTVERLAHLKRIYDPYRTIELGHAESEKLLELVRRAEWDTEISEKKLPKRPIEMLLSYLDLKKTLLNDPTPRLFDCHIDDIGGGANQRRFVILSPGLCTKIGEALCDGVMERETPELHRILARRSIEWLTCGGMSGRVKTGAKP</sequence>
<protein>
    <submittedName>
        <fullName evidence="1">Uncharacterized protein</fullName>
    </submittedName>
</protein>
<dbReference type="RefSeq" id="WP_310065457.1">
    <property type="nucleotide sequence ID" value="NZ_JAVDQN010000001.1"/>
</dbReference>
<accession>A0ABU1KT86</accession>
<evidence type="ECO:0000313" key="2">
    <source>
        <dbReference type="Proteomes" id="UP001185254"/>
    </source>
</evidence>
<comment type="caution">
    <text evidence="1">The sequence shown here is derived from an EMBL/GenBank/DDBJ whole genome shotgun (WGS) entry which is preliminary data.</text>
</comment>
<keyword evidence="2" id="KW-1185">Reference proteome</keyword>
<dbReference type="EMBL" id="JAVDQN010000001">
    <property type="protein sequence ID" value="MDR6374171.1"/>
    <property type="molecule type" value="Genomic_DNA"/>
</dbReference>